<evidence type="ECO:0000313" key="6">
    <source>
        <dbReference type="EMBL" id="MXP00732.1"/>
    </source>
</evidence>
<gene>
    <name evidence="6" type="ORF">GRI97_17210</name>
</gene>
<dbReference type="InterPro" id="IPR036909">
    <property type="entry name" value="Cyt_c-like_dom_sf"/>
</dbReference>
<sequence length="139" mass="14497">MSIGRIAWLAVLPVIAGAGLVAVSWAQPAASPRIVPADLPGRQVFERQCAPCHGAGPGDDGAPMLPGTAVLARKYDGSKPGALELRTDLDAEVLRYFVRNGSGGMPMFRKSELTDAQVDAVAAYLAATAAQSDQVPIRK</sequence>
<keyword evidence="1 4" id="KW-0349">Heme</keyword>
<dbReference type="AlphaFoldDB" id="A0A6I4U072"/>
<evidence type="ECO:0000256" key="4">
    <source>
        <dbReference type="PROSITE-ProRule" id="PRU00433"/>
    </source>
</evidence>
<dbReference type="Pfam" id="PF13442">
    <property type="entry name" value="Cytochrome_CBB3"/>
    <property type="match status" value="1"/>
</dbReference>
<dbReference type="InterPro" id="IPR009056">
    <property type="entry name" value="Cyt_c-like_dom"/>
</dbReference>
<dbReference type="OrthoDB" id="7427921at2"/>
<dbReference type="Gene3D" id="1.10.760.10">
    <property type="entry name" value="Cytochrome c-like domain"/>
    <property type="match status" value="1"/>
</dbReference>
<evidence type="ECO:0000256" key="1">
    <source>
        <dbReference type="ARBA" id="ARBA00022617"/>
    </source>
</evidence>
<organism evidence="6 7">
    <name type="scientific">Croceibacterium xixiisoli</name>
    <dbReference type="NCBI Taxonomy" id="1476466"/>
    <lineage>
        <taxon>Bacteria</taxon>
        <taxon>Pseudomonadati</taxon>
        <taxon>Pseudomonadota</taxon>
        <taxon>Alphaproteobacteria</taxon>
        <taxon>Sphingomonadales</taxon>
        <taxon>Erythrobacteraceae</taxon>
        <taxon>Croceibacterium</taxon>
    </lineage>
</organism>
<evidence type="ECO:0000256" key="3">
    <source>
        <dbReference type="ARBA" id="ARBA00023004"/>
    </source>
</evidence>
<keyword evidence="2 4" id="KW-0479">Metal-binding</keyword>
<dbReference type="SUPFAM" id="SSF46626">
    <property type="entry name" value="Cytochrome c"/>
    <property type="match status" value="1"/>
</dbReference>
<proteinExistence type="predicted"/>
<dbReference type="GO" id="GO:0009055">
    <property type="term" value="F:electron transfer activity"/>
    <property type="evidence" value="ECO:0007669"/>
    <property type="project" value="InterPro"/>
</dbReference>
<dbReference type="GO" id="GO:0046872">
    <property type="term" value="F:metal ion binding"/>
    <property type="evidence" value="ECO:0007669"/>
    <property type="project" value="UniProtKB-KW"/>
</dbReference>
<keyword evidence="3 4" id="KW-0408">Iron</keyword>
<dbReference type="RefSeq" id="WP_161392449.1">
    <property type="nucleotide sequence ID" value="NZ_JBHSCP010000003.1"/>
</dbReference>
<feature type="domain" description="Cytochrome c" evidence="5">
    <location>
        <begin position="36"/>
        <end position="129"/>
    </location>
</feature>
<protein>
    <submittedName>
        <fullName evidence="6">C-type cytochrome</fullName>
    </submittedName>
</protein>
<name>A0A6I4U072_9SPHN</name>
<comment type="caution">
    <text evidence="6">The sequence shown here is derived from an EMBL/GenBank/DDBJ whole genome shotgun (WGS) entry which is preliminary data.</text>
</comment>
<dbReference type="Proteomes" id="UP000469430">
    <property type="component" value="Unassembled WGS sequence"/>
</dbReference>
<reference evidence="6 7" key="1">
    <citation type="submission" date="2019-12" db="EMBL/GenBank/DDBJ databases">
        <title>Genomic-based taxomic classification of the family Erythrobacteraceae.</title>
        <authorList>
            <person name="Xu L."/>
        </authorList>
    </citation>
    <scope>NUCLEOTIDE SEQUENCE [LARGE SCALE GENOMIC DNA]</scope>
    <source>
        <strain evidence="6 7">S36</strain>
    </source>
</reference>
<accession>A0A6I4U072</accession>
<evidence type="ECO:0000259" key="5">
    <source>
        <dbReference type="PROSITE" id="PS51007"/>
    </source>
</evidence>
<dbReference type="PROSITE" id="PS51007">
    <property type="entry name" value="CYTC"/>
    <property type="match status" value="1"/>
</dbReference>
<evidence type="ECO:0000313" key="7">
    <source>
        <dbReference type="Proteomes" id="UP000469430"/>
    </source>
</evidence>
<dbReference type="EMBL" id="WTYJ01000004">
    <property type="protein sequence ID" value="MXP00732.1"/>
    <property type="molecule type" value="Genomic_DNA"/>
</dbReference>
<evidence type="ECO:0000256" key="2">
    <source>
        <dbReference type="ARBA" id="ARBA00022723"/>
    </source>
</evidence>
<keyword evidence="7" id="KW-1185">Reference proteome</keyword>
<dbReference type="GO" id="GO:0020037">
    <property type="term" value="F:heme binding"/>
    <property type="evidence" value="ECO:0007669"/>
    <property type="project" value="InterPro"/>
</dbReference>